<dbReference type="AlphaFoldDB" id="A0A8J6MZ67"/>
<proteinExistence type="predicted"/>
<reference evidence="3 4" key="1">
    <citation type="submission" date="2020-08" db="EMBL/GenBank/DDBJ databases">
        <title>Bridging the membrane lipid divide: bacteria of the FCB group superphylum have the potential to synthesize archaeal ether lipids.</title>
        <authorList>
            <person name="Villanueva L."/>
            <person name="Von Meijenfeldt F.A.B."/>
            <person name="Westbye A.B."/>
            <person name="Yadav S."/>
            <person name="Hopmans E.C."/>
            <person name="Dutilh B.E."/>
            <person name="Sinninghe Damste J.S."/>
        </authorList>
    </citation>
    <scope>NUCLEOTIDE SEQUENCE [LARGE SCALE GENOMIC DNA]</scope>
    <source>
        <strain evidence="3">NIOZ-UU27</strain>
    </source>
</reference>
<evidence type="ECO:0000256" key="1">
    <source>
        <dbReference type="SAM" id="MobiDB-lite"/>
    </source>
</evidence>
<accession>A0A8J6MZ67</accession>
<name>A0A8J6MZ67_9DELT</name>
<dbReference type="Proteomes" id="UP000650524">
    <property type="component" value="Unassembled WGS sequence"/>
</dbReference>
<sequence>MKIKTLVILLIVLGVLAAAGTLIIYLQSSSSPSGEMGTYLLEQLPANEVASITIETPTHTVSLTKKGDLWVVEELFGYPADFPKISGFVRTLKQVKVGRKFESSEKILKRLSLKSPGDSKTPKDERGTWIRMKDKEGKPVLGILLGKTRMKEKKMPDGQYVILSKGPEIYLIDTILASFETGPSEWLEKSPVKVDTKEIQSISCMGPGGKLVRYKFERAGKDKDLELIDPSTNQKIKKSSLNRLSKALSSLQIEDVANPSAPPKSIQEETSPLLKYHLFNGLTYNVYPGKACAETMPCYLKIGVDYQKPGPVKGEKVPPASSGKKAPPEEKNQEELAAVAKEQNTRVSPWVYVIPEWQHNAFFTSLDMLLEKKVEKEKGPSAN</sequence>
<evidence type="ECO:0000313" key="3">
    <source>
        <dbReference type="EMBL" id="MBC8176054.1"/>
    </source>
</evidence>
<feature type="region of interest" description="Disordered" evidence="1">
    <location>
        <begin position="311"/>
        <end position="335"/>
    </location>
</feature>
<feature type="domain" description="DUF4340" evidence="2">
    <location>
        <begin position="70"/>
        <end position="264"/>
    </location>
</feature>
<comment type="caution">
    <text evidence="3">The sequence shown here is derived from an EMBL/GenBank/DDBJ whole genome shotgun (WGS) entry which is preliminary data.</text>
</comment>
<gene>
    <name evidence="3" type="ORF">H8E19_01510</name>
</gene>
<dbReference type="EMBL" id="JACNJD010000078">
    <property type="protein sequence ID" value="MBC8176054.1"/>
    <property type="molecule type" value="Genomic_DNA"/>
</dbReference>
<dbReference type="InterPro" id="IPR025641">
    <property type="entry name" value="DUF4340"/>
</dbReference>
<dbReference type="Pfam" id="PF14238">
    <property type="entry name" value="DUF4340"/>
    <property type="match status" value="1"/>
</dbReference>
<protein>
    <submittedName>
        <fullName evidence="3">DUF4340 domain-containing protein</fullName>
    </submittedName>
</protein>
<organism evidence="3 4">
    <name type="scientific">Candidatus Desulfacyla euxinica</name>
    <dbReference type="NCBI Taxonomy" id="2841693"/>
    <lineage>
        <taxon>Bacteria</taxon>
        <taxon>Deltaproteobacteria</taxon>
        <taxon>Candidatus Desulfacyla</taxon>
    </lineage>
</organism>
<evidence type="ECO:0000313" key="4">
    <source>
        <dbReference type="Proteomes" id="UP000650524"/>
    </source>
</evidence>
<evidence type="ECO:0000259" key="2">
    <source>
        <dbReference type="Pfam" id="PF14238"/>
    </source>
</evidence>